<sequence>MTAEVTGAIDYDGRSFRSAAAETATGTGAPVGRYHQERDTVWAEFSGGAVVRGYLVGRQVGDGRLDLVYCQVLADEKIVSGRCVSTPEILPDGRVRLREDWERFGPEASRGVSYIEEIAEHEPST</sequence>
<comment type="caution">
    <text evidence="1">The sequence shown here is derived from an EMBL/GenBank/DDBJ whole genome shotgun (WGS) entry which is preliminary data.</text>
</comment>
<evidence type="ECO:0000313" key="2">
    <source>
        <dbReference type="Proteomes" id="UP000400924"/>
    </source>
</evidence>
<organism evidence="1 2">
    <name type="scientific">Streptomyces spongiae</name>
    <dbReference type="NCBI Taxonomy" id="565072"/>
    <lineage>
        <taxon>Bacteria</taxon>
        <taxon>Bacillati</taxon>
        <taxon>Actinomycetota</taxon>
        <taxon>Actinomycetes</taxon>
        <taxon>Kitasatosporales</taxon>
        <taxon>Streptomycetaceae</taxon>
        <taxon>Streptomyces</taxon>
    </lineage>
</organism>
<dbReference type="AlphaFoldDB" id="A0A5N8XF74"/>
<proteinExistence type="predicted"/>
<keyword evidence="2" id="KW-1185">Reference proteome</keyword>
<dbReference type="OrthoDB" id="5684515at2"/>
<reference evidence="1 2" key="1">
    <citation type="submission" date="2019-07" db="EMBL/GenBank/DDBJ databases">
        <title>New species of Amycolatopsis and Streptomyces.</title>
        <authorList>
            <person name="Duangmal K."/>
            <person name="Teo W.F.A."/>
            <person name="Lipun K."/>
        </authorList>
    </citation>
    <scope>NUCLEOTIDE SEQUENCE [LARGE SCALE GENOMIC DNA]</scope>
    <source>
        <strain evidence="1 2">NBRC 106415</strain>
    </source>
</reference>
<gene>
    <name evidence="1" type="ORF">FNH08_13190</name>
</gene>
<accession>A0A5N8XF74</accession>
<dbReference type="RefSeq" id="WP_152771665.1">
    <property type="nucleotide sequence ID" value="NZ_VJZC01000070.1"/>
</dbReference>
<dbReference type="EMBL" id="VJZC01000070">
    <property type="protein sequence ID" value="MPY58089.1"/>
    <property type="molecule type" value="Genomic_DNA"/>
</dbReference>
<evidence type="ECO:0000313" key="1">
    <source>
        <dbReference type="EMBL" id="MPY58089.1"/>
    </source>
</evidence>
<protein>
    <recommendedName>
        <fullName evidence="3">N-acetylglutamate synthase</fullName>
    </recommendedName>
</protein>
<dbReference type="Pfam" id="PF26421">
    <property type="entry name" value="Avidin_like"/>
    <property type="match status" value="1"/>
</dbReference>
<evidence type="ECO:0008006" key="3">
    <source>
        <dbReference type="Google" id="ProtNLM"/>
    </source>
</evidence>
<dbReference type="Proteomes" id="UP000400924">
    <property type="component" value="Unassembled WGS sequence"/>
</dbReference>
<name>A0A5N8XF74_9ACTN</name>
<dbReference type="InterPro" id="IPR058595">
    <property type="entry name" value="Avidin-like"/>
</dbReference>